<keyword evidence="3 5" id="KW-1133">Transmembrane helix</keyword>
<keyword evidence="4 5" id="KW-0472">Membrane</keyword>
<feature type="transmembrane region" description="Helical" evidence="5">
    <location>
        <begin position="63"/>
        <end position="81"/>
    </location>
</feature>
<protein>
    <submittedName>
        <fullName evidence="6">Putative MAPEG superfamily protein</fullName>
    </submittedName>
</protein>
<evidence type="ECO:0000313" key="7">
    <source>
        <dbReference type="Proteomes" id="UP000295783"/>
    </source>
</evidence>
<reference evidence="6 7" key="1">
    <citation type="submission" date="2019-03" db="EMBL/GenBank/DDBJ databases">
        <title>Genomic Encyclopedia of Type Strains, Phase III (KMG-III): the genomes of soil and plant-associated and newly described type strains.</title>
        <authorList>
            <person name="Whitman W."/>
        </authorList>
    </citation>
    <scope>NUCLEOTIDE SEQUENCE [LARGE SCALE GENOMIC DNA]</scope>
    <source>
        <strain evidence="6 7">CGMCC 1.7660</strain>
    </source>
</reference>
<dbReference type="PANTHER" id="PTHR35371">
    <property type="entry name" value="INNER MEMBRANE PROTEIN"/>
    <property type="match status" value="1"/>
</dbReference>
<evidence type="ECO:0000256" key="2">
    <source>
        <dbReference type="ARBA" id="ARBA00022692"/>
    </source>
</evidence>
<name>A0A4R6WPV7_9PROT</name>
<feature type="transmembrane region" description="Helical" evidence="5">
    <location>
        <begin position="114"/>
        <end position="131"/>
    </location>
</feature>
<comment type="caution">
    <text evidence="6">The sequence shown here is derived from an EMBL/GenBank/DDBJ whole genome shotgun (WGS) entry which is preliminary data.</text>
</comment>
<feature type="transmembrane region" description="Helical" evidence="5">
    <location>
        <begin position="87"/>
        <end position="107"/>
    </location>
</feature>
<feature type="transmembrane region" description="Helical" evidence="5">
    <location>
        <begin position="12"/>
        <end position="33"/>
    </location>
</feature>
<evidence type="ECO:0000256" key="5">
    <source>
        <dbReference type="SAM" id="Phobius"/>
    </source>
</evidence>
<dbReference type="OrthoDB" id="7743618at2"/>
<evidence type="ECO:0000256" key="3">
    <source>
        <dbReference type="ARBA" id="ARBA00022989"/>
    </source>
</evidence>
<comment type="subcellular location">
    <subcellularLocation>
        <location evidence="1">Membrane</location>
    </subcellularLocation>
</comment>
<dbReference type="SUPFAM" id="SSF161084">
    <property type="entry name" value="MAPEG domain-like"/>
    <property type="match status" value="1"/>
</dbReference>
<keyword evidence="7" id="KW-1185">Reference proteome</keyword>
<dbReference type="EMBL" id="SNYW01000007">
    <property type="protein sequence ID" value="TDQ83281.1"/>
    <property type="molecule type" value="Genomic_DNA"/>
</dbReference>
<evidence type="ECO:0000256" key="4">
    <source>
        <dbReference type="ARBA" id="ARBA00023136"/>
    </source>
</evidence>
<dbReference type="Pfam" id="PF01124">
    <property type="entry name" value="MAPEG"/>
    <property type="match status" value="1"/>
</dbReference>
<dbReference type="InterPro" id="IPR023352">
    <property type="entry name" value="MAPEG-like_dom_sf"/>
</dbReference>
<sequence>MPVPLSLDLTLLVWSVALCVVQMLVAASARAPLVGLPALAGNRDNLPAATGFAGRAGRAHRNMLENLVLFAALVLVAHVTGRANEMTALGAQLFFWARMAYAIVYLIGIPWLRTGLWLVSMAGLVVIFLQLL</sequence>
<evidence type="ECO:0000313" key="6">
    <source>
        <dbReference type="EMBL" id="TDQ83281.1"/>
    </source>
</evidence>
<dbReference type="Gene3D" id="1.20.120.550">
    <property type="entry name" value="Membrane associated eicosanoid/glutathione metabolism-like domain"/>
    <property type="match status" value="1"/>
</dbReference>
<evidence type="ECO:0000256" key="1">
    <source>
        <dbReference type="ARBA" id="ARBA00004370"/>
    </source>
</evidence>
<dbReference type="PANTHER" id="PTHR35371:SF1">
    <property type="entry name" value="BLR7753 PROTEIN"/>
    <property type="match status" value="1"/>
</dbReference>
<dbReference type="AlphaFoldDB" id="A0A4R6WPV7"/>
<dbReference type="RefSeq" id="WP_133613048.1">
    <property type="nucleotide sequence ID" value="NZ_SNYW01000007.1"/>
</dbReference>
<proteinExistence type="predicted"/>
<organism evidence="6 7">
    <name type="scientific">Dongia mobilis</name>
    <dbReference type="NCBI Taxonomy" id="578943"/>
    <lineage>
        <taxon>Bacteria</taxon>
        <taxon>Pseudomonadati</taxon>
        <taxon>Pseudomonadota</taxon>
        <taxon>Alphaproteobacteria</taxon>
        <taxon>Rhodospirillales</taxon>
        <taxon>Dongiaceae</taxon>
        <taxon>Dongia</taxon>
    </lineage>
</organism>
<accession>A0A4R6WPV7</accession>
<keyword evidence="2 5" id="KW-0812">Transmembrane</keyword>
<dbReference type="Proteomes" id="UP000295783">
    <property type="component" value="Unassembled WGS sequence"/>
</dbReference>
<gene>
    <name evidence="6" type="ORF">A8950_1567</name>
</gene>
<dbReference type="InterPro" id="IPR001129">
    <property type="entry name" value="Membr-assoc_MAPEG"/>
</dbReference>
<dbReference type="GO" id="GO:0016020">
    <property type="term" value="C:membrane"/>
    <property type="evidence" value="ECO:0007669"/>
    <property type="project" value="UniProtKB-SubCell"/>
</dbReference>